<evidence type="ECO:0000313" key="2">
    <source>
        <dbReference type="EMBL" id="RCV20349.1"/>
    </source>
</evidence>
<reference evidence="2" key="2">
    <citation type="submission" date="2015-07" db="EMBL/GenBank/DDBJ databases">
        <authorList>
            <person name="Noorani M."/>
        </authorList>
    </citation>
    <scope>NUCLEOTIDE SEQUENCE</scope>
    <source>
        <strain evidence="2">Yugu1</strain>
    </source>
</reference>
<organism evidence="2">
    <name type="scientific">Setaria italica</name>
    <name type="common">Foxtail millet</name>
    <name type="synonym">Panicum italicum</name>
    <dbReference type="NCBI Taxonomy" id="4555"/>
    <lineage>
        <taxon>Eukaryota</taxon>
        <taxon>Viridiplantae</taxon>
        <taxon>Streptophyta</taxon>
        <taxon>Embryophyta</taxon>
        <taxon>Tracheophyta</taxon>
        <taxon>Spermatophyta</taxon>
        <taxon>Magnoliopsida</taxon>
        <taxon>Liliopsida</taxon>
        <taxon>Poales</taxon>
        <taxon>Poaceae</taxon>
        <taxon>PACMAD clade</taxon>
        <taxon>Panicoideae</taxon>
        <taxon>Panicodae</taxon>
        <taxon>Paniceae</taxon>
        <taxon>Cenchrinae</taxon>
        <taxon>Setaria</taxon>
    </lineage>
</organism>
<feature type="region of interest" description="Disordered" evidence="1">
    <location>
        <begin position="50"/>
        <end position="118"/>
    </location>
</feature>
<gene>
    <name evidence="2" type="ORF">SETIT_4G048900v2</name>
</gene>
<proteinExistence type="predicted"/>
<feature type="compositionally biased region" description="Pro residues" evidence="1">
    <location>
        <begin position="69"/>
        <end position="118"/>
    </location>
</feature>
<dbReference type="EMBL" id="CM003531">
    <property type="protein sequence ID" value="RCV20349.1"/>
    <property type="molecule type" value="Genomic_DNA"/>
</dbReference>
<reference evidence="2" key="1">
    <citation type="journal article" date="2012" name="Nat. Biotechnol.">
        <title>Reference genome sequence of the model plant Setaria.</title>
        <authorList>
            <person name="Bennetzen J.L."/>
            <person name="Schmutz J."/>
            <person name="Wang H."/>
            <person name="Percifield R."/>
            <person name="Hawkins J."/>
            <person name="Pontaroli A.C."/>
            <person name="Estep M."/>
            <person name="Feng L."/>
            <person name="Vaughn J.N."/>
            <person name="Grimwood J."/>
            <person name="Jenkins J."/>
            <person name="Barry K."/>
            <person name="Lindquist E."/>
            <person name="Hellsten U."/>
            <person name="Deshpande S."/>
            <person name="Wang X."/>
            <person name="Wu X."/>
            <person name="Mitros T."/>
            <person name="Triplett J."/>
            <person name="Yang X."/>
            <person name="Ye C.Y."/>
            <person name="Mauro-Herrera M."/>
            <person name="Wang L."/>
            <person name="Li P."/>
            <person name="Sharma M."/>
            <person name="Sharma R."/>
            <person name="Ronald P.C."/>
            <person name="Panaud O."/>
            <person name="Kellogg E.A."/>
            <person name="Brutnell T.P."/>
            <person name="Doust A.N."/>
            <person name="Tuskan G.A."/>
            <person name="Rokhsar D."/>
            <person name="Devos K.M."/>
        </authorList>
    </citation>
    <scope>NUCLEOTIDE SEQUENCE [LARGE SCALE GENOMIC DNA]</scope>
    <source>
        <strain evidence="2">Yugu1</strain>
    </source>
</reference>
<name>A0A368QQV0_SETIT</name>
<accession>A0A368QQV0</accession>
<dbReference type="AlphaFoldDB" id="A0A368QQV0"/>
<feature type="compositionally biased region" description="Low complexity" evidence="1">
    <location>
        <begin position="11"/>
        <end position="27"/>
    </location>
</feature>
<protein>
    <submittedName>
        <fullName evidence="2">Uncharacterized protein</fullName>
    </submittedName>
</protein>
<evidence type="ECO:0000256" key="1">
    <source>
        <dbReference type="SAM" id="MobiDB-lite"/>
    </source>
</evidence>
<sequence length="183" mass="19789">MEGDGDGEGGDVTSSSGDRWGRRGVAARGGEIYWQRWELRAGRCGRVRATAVARDSPLSHARTPARSRTPPPPPPRPPLPLAPADCRPPPATLSRCPSPPLHLPSSPPPPLCRPPPPVATGMGVPAGFLSLFRPAISRRGLQIRRFRVKGSAYPRRRSDGARTEVSPFYSYASISTPRRPDAY</sequence>
<feature type="region of interest" description="Disordered" evidence="1">
    <location>
        <begin position="1"/>
        <end position="27"/>
    </location>
</feature>